<protein>
    <submittedName>
        <fullName evidence="1">Putative Seryl-tRNA synthetase</fullName>
    </submittedName>
</protein>
<dbReference type="GO" id="GO:0004812">
    <property type="term" value="F:aminoacyl-tRNA ligase activity"/>
    <property type="evidence" value="ECO:0007669"/>
    <property type="project" value="UniProtKB-KW"/>
</dbReference>
<keyword evidence="1" id="KW-0436">Ligase</keyword>
<evidence type="ECO:0000313" key="1">
    <source>
        <dbReference type="EMBL" id="AGR48694.1"/>
    </source>
</evidence>
<organism evidence="1 2">
    <name type="scientific">Microcystis phage MaMV-DC</name>
    <dbReference type="NCBI Taxonomy" id="1357715"/>
    <lineage>
        <taxon>Viruses</taxon>
        <taxon>Duplodnaviria</taxon>
        <taxon>Heunggongvirae</taxon>
        <taxon>Uroviricota</taxon>
        <taxon>Caudoviricetes</taxon>
        <taxon>Fukuivirus</taxon>
        <taxon>Fukuivirus MVDC</taxon>
    </lineage>
</organism>
<proteinExistence type="predicted"/>
<dbReference type="Proteomes" id="UP000028567">
    <property type="component" value="Segment"/>
</dbReference>
<accession>A0A075BU74</accession>
<evidence type="ECO:0000313" key="2">
    <source>
        <dbReference type="Proteomes" id="UP000028567"/>
    </source>
</evidence>
<keyword evidence="2" id="KW-1185">Reference proteome</keyword>
<dbReference type="GeneID" id="26643307"/>
<dbReference type="EMBL" id="KF356199">
    <property type="protein sequence ID" value="AGR48694.1"/>
    <property type="molecule type" value="Genomic_DNA"/>
</dbReference>
<sequence>MFTINYRYLTEAQEYYKQKGYRVIDLKWVVPGRIGSITSPEPNSQVPYNCYDTFVLVGSAEQTFIYNAINGHYQAGDALQAITPCFRPLDNSDYSYPYFMKLELFVYKGMPGMTEDTICTDAYQWMLHYINPHNLKFVHCANETDIIYTPLNLELGSYGKRSYEDHWWYYGTGIAEPRFSIAVNDSFRPGYHSSPIPKYFPNTLDKIYEELLECRDVTNSLLRQCELADLLLAVEQYAVSQYGEAGWDAIRDMAKLTQRAFAADKR</sequence>
<name>A0A075BU74_9CAUD</name>
<reference evidence="1 2" key="1">
    <citation type="submission" date="2013-07" db="EMBL/GenBank/DDBJ databases">
        <title>Sequencing and analysis of the complete genome of Microcystis aeruginosa phage MaMV-DC.</title>
        <authorList>
            <person name="Ou T."/>
            <person name="Li S.H."/>
            <person name="Zhang Q.Y."/>
        </authorList>
    </citation>
    <scope>NUCLEOTIDE SEQUENCE [LARGE SCALE GENOMIC DNA]</scope>
</reference>
<dbReference type="RefSeq" id="YP_009217813.1">
    <property type="nucleotide sequence ID" value="NC_029002.1"/>
</dbReference>
<keyword evidence="1" id="KW-0030">Aminoacyl-tRNA synthetase</keyword>
<dbReference type="KEGG" id="vg:26643307"/>
<gene>
    <name evidence="1" type="ORF">MaMVDC_129</name>
</gene>